<dbReference type="PANTHER" id="PTHR30136">
    <property type="entry name" value="HELIX-TURN-HELIX TRANSCRIPTIONAL REGULATOR, ICLR FAMILY"/>
    <property type="match status" value="1"/>
</dbReference>
<dbReference type="InterPro" id="IPR005471">
    <property type="entry name" value="Tscrpt_reg_IclR_N"/>
</dbReference>
<gene>
    <name evidence="6" type="ORF">G4H13_41455</name>
</gene>
<dbReference type="GO" id="GO:0003677">
    <property type="term" value="F:DNA binding"/>
    <property type="evidence" value="ECO:0007669"/>
    <property type="project" value="UniProtKB-KW"/>
</dbReference>
<evidence type="ECO:0000259" key="5">
    <source>
        <dbReference type="PROSITE" id="PS51078"/>
    </source>
</evidence>
<dbReference type="RefSeq" id="WP_164435703.1">
    <property type="nucleotide sequence ID" value="NZ_JAAIKT010000088.1"/>
</dbReference>
<keyword evidence="3" id="KW-0804">Transcription</keyword>
<dbReference type="Gene3D" id="1.10.10.10">
    <property type="entry name" value="Winged helix-like DNA-binding domain superfamily/Winged helix DNA-binding domain"/>
    <property type="match status" value="1"/>
</dbReference>
<dbReference type="PROSITE" id="PS51077">
    <property type="entry name" value="HTH_ICLR"/>
    <property type="match status" value="1"/>
</dbReference>
<keyword evidence="1" id="KW-0805">Transcription regulation</keyword>
<feature type="domain" description="IclR-ED" evidence="5">
    <location>
        <begin position="77"/>
        <end position="259"/>
    </location>
</feature>
<accession>A0A6G4ATR1</accession>
<evidence type="ECO:0000259" key="4">
    <source>
        <dbReference type="PROSITE" id="PS51077"/>
    </source>
</evidence>
<dbReference type="InterPro" id="IPR050707">
    <property type="entry name" value="HTH_MetabolicPath_Reg"/>
</dbReference>
<protein>
    <submittedName>
        <fullName evidence="6">IclR family transcriptional regulator</fullName>
    </submittedName>
</protein>
<dbReference type="SUPFAM" id="SSF55781">
    <property type="entry name" value="GAF domain-like"/>
    <property type="match status" value="1"/>
</dbReference>
<feature type="domain" description="HTH iclR-type" evidence="4">
    <location>
        <begin position="15"/>
        <end position="76"/>
    </location>
</feature>
<evidence type="ECO:0000256" key="2">
    <source>
        <dbReference type="ARBA" id="ARBA00023125"/>
    </source>
</evidence>
<organism evidence="6 7">
    <name type="scientific">Streptomyces rhizosphaericus</name>
    <dbReference type="NCBI Taxonomy" id="114699"/>
    <lineage>
        <taxon>Bacteria</taxon>
        <taxon>Bacillati</taxon>
        <taxon>Actinomycetota</taxon>
        <taxon>Actinomycetes</taxon>
        <taxon>Kitasatosporales</taxon>
        <taxon>Streptomycetaceae</taxon>
        <taxon>Streptomyces</taxon>
        <taxon>Streptomyces violaceusniger group</taxon>
    </lineage>
</organism>
<dbReference type="GO" id="GO:0045892">
    <property type="term" value="P:negative regulation of DNA-templated transcription"/>
    <property type="evidence" value="ECO:0007669"/>
    <property type="project" value="TreeGrafter"/>
</dbReference>
<reference evidence="6" key="1">
    <citation type="submission" date="2020-02" db="EMBL/GenBank/DDBJ databases">
        <title>A new Streptomyces sp. for controlling soil-borne diseases.</title>
        <authorList>
            <person name="Li X."/>
            <person name="Tian Y."/>
            <person name="Gao K."/>
        </authorList>
    </citation>
    <scope>NUCLEOTIDE SEQUENCE [LARGE SCALE GENOMIC DNA]</scope>
    <source>
        <strain evidence="6">0250</strain>
    </source>
</reference>
<dbReference type="SMART" id="SM00346">
    <property type="entry name" value="HTH_ICLR"/>
    <property type="match status" value="1"/>
</dbReference>
<keyword evidence="2" id="KW-0238">DNA-binding</keyword>
<evidence type="ECO:0000256" key="3">
    <source>
        <dbReference type="ARBA" id="ARBA00023163"/>
    </source>
</evidence>
<sequence>MRNKIEDGMSDAHGVSSADNVLRILLMFQETPTLRVAEVARQLGVARSTAHRLLSALCRRGLAVQDPRTRAYHPGRALADLAHALARRPDLIGLLRPHLVELCTQLGETTSAQVFQGPDVVFVDGVEADRALKTGLRTGARLPAYAVSGGKAYLAELTSAEIRALYPRGLRKLTRRTVGGFQVLERELAEVRERGYAVNLEGSETGLHAVGVAVHDSAGRVVAALAVSAPAHRMGAERRGEVATALKEAARSVEGELGPPR</sequence>
<dbReference type="AlphaFoldDB" id="A0A6G4ATR1"/>
<dbReference type="Gene3D" id="3.30.450.40">
    <property type="match status" value="1"/>
</dbReference>
<dbReference type="PANTHER" id="PTHR30136:SF35">
    <property type="entry name" value="HTH-TYPE TRANSCRIPTIONAL REGULATOR RV1719"/>
    <property type="match status" value="1"/>
</dbReference>
<dbReference type="InterPro" id="IPR014757">
    <property type="entry name" value="Tscrpt_reg_IclR_C"/>
</dbReference>
<dbReference type="Pfam" id="PF09339">
    <property type="entry name" value="HTH_IclR"/>
    <property type="match status" value="1"/>
</dbReference>
<dbReference type="Pfam" id="PF01614">
    <property type="entry name" value="IclR_C"/>
    <property type="match status" value="1"/>
</dbReference>
<proteinExistence type="predicted"/>
<dbReference type="InterPro" id="IPR029016">
    <property type="entry name" value="GAF-like_dom_sf"/>
</dbReference>
<evidence type="ECO:0000313" key="6">
    <source>
        <dbReference type="EMBL" id="NEW76638.1"/>
    </source>
</evidence>
<keyword evidence="7" id="KW-1185">Reference proteome</keyword>
<evidence type="ECO:0000256" key="1">
    <source>
        <dbReference type="ARBA" id="ARBA00023015"/>
    </source>
</evidence>
<dbReference type="InterPro" id="IPR036388">
    <property type="entry name" value="WH-like_DNA-bd_sf"/>
</dbReference>
<dbReference type="InterPro" id="IPR036390">
    <property type="entry name" value="WH_DNA-bd_sf"/>
</dbReference>
<dbReference type="GO" id="GO:0003700">
    <property type="term" value="F:DNA-binding transcription factor activity"/>
    <property type="evidence" value="ECO:0007669"/>
    <property type="project" value="TreeGrafter"/>
</dbReference>
<dbReference type="Proteomes" id="UP000476310">
    <property type="component" value="Unassembled WGS sequence"/>
</dbReference>
<dbReference type="PROSITE" id="PS51078">
    <property type="entry name" value="ICLR_ED"/>
    <property type="match status" value="1"/>
</dbReference>
<dbReference type="EMBL" id="JAAIKT010000088">
    <property type="protein sequence ID" value="NEW76638.1"/>
    <property type="molecule type" value="Genomic_DNA"/>
</dbReference>
<evidence type="ECO:0000313" key="7">
    <source>
        <dbReference type="Proteomes" id="UP000476310"/>
    </source>
</evidence>
<comment type="caution">
    <text evidence="6">The sequence shown here is derived from an EMBL/GenBank/DDBJ whole genome shotgun (WGS) entry which is preliminary data.</text>
</comment>
<name>A0A6G4ATR1_9ACTN</name>
<dbReference type="SUPFAM" id="SSF46785">
    <property type="entry name" value="Winged helix' DNA-binding domain"/>
    <property type="match status" value="1"/>
</dbReference>